<feature type="domain" description="FecR protein" evidence="1">
    <location>
        <begin position="74"/>
        <end position="166"/>
    </location>
</feature>
<protein>
    <submittedName>
        <fullName evidence="2">Transcriptional regulator</fullName>
    </submittedName>
</protein>
<dbReference type="AlphaFoldDB" id="A0A2M9Z8I4"/>
<evidence type="ECO:0000259" key="1">
    <source>
        <dbReference type="Pfam" id="PF04773"/>
    </source>
</evidence>
<sequence length="705" mass="78759">MRYLTDGRYVVTALLLLLFLFSGLLYLYANAGPKTGTNKIVGELKSKQFKILRKLDSEVVWEELDESDPIRYKDTIRTEEGSEAVLLFTDGENSAEIRLDERSMILVEDTDKISFMSGSLSATSSGGGAKLQISAGDTKISLGNSDVKLSSDDNKGLNLEVKKGEAKVASASGESVVSNNQSAEVQGGKVEVHSLNLETISPADKSNIPVKTETVNLDLSWKPAPGVKSYRVELAKDSGFRTGLKKWNTNATNTSVSLTGGSYYWRVVGKNPQSGKEESSSSKNFRLISWSKPRLLSPTSKEVFSYSANLSPIRFQWSTNDPGSKYKLEVSEDGGFKQILYTADSNVGFAKWDPKPEGQFFARVRMFSEREGFTELVSDSVPFSVRKLSQAEPPQLLRPLAGEEIGIRIFKNGSFFSWSSNKEFKSYILEIASDPDFKSVIYSKNTTANFIKPEYDWKENTYYWRVRANLASQGEISSAVNRFVLRPLLPMRLAFPKDGSELGHPNDGKLSFRWDRPDPTGTYKLEVSRDANFGSKVTDTNIRSGVGSVDLPGPGDYYWRVSLLSPEGDTVIVSPVAAFKTLDSAPFVTPSYPRDGDKVDLDEKESLAFYWESEGKADSYILELLESNKKAWKTVFKKEIRGESFDFRELYRLKEGKYQWRLSAKYRDSSGTARTTLPLSRDFEVVISATLKAPEVLTPKEFYVE</sequence>
<evidence type="ECO:0000313" key="3">
    <source>
        <dbReference type="Proteomes" id="UP000231912"/>
    </source>
</evidence>
<comment type="caution">
    <text evidence="2">The sequence shown here is derived from an EMBL/GenBank/DDBJ whole genome shotgun (WGS) entry which is preliminary data.</text>
</comment>
<dbReference type="InterPro" id="IPR013783">
    <property type="entry name" value="Ig-like_fold"/>
</dbReference>
<dbReference type="InterPro" id="IPR006860">
    <property type="entry name" value="FecR"/>
</dbReference>
<dbReference type="EMBL" id="NPDT01000008">
    <property type="protein sequence ID" value="PJZ64726.1"/>
    <property type="molecule type" value="Genomic_DNA"/>
</dbReference>
<dbReference type="Pfam" id="PF04773">
    <property type="entry name" value="FecR"/>
    <property type="match status" value="1"/>
</dbReference>
<gene>
    <name evidence="2" type="ORF">CH371_16515</name>
</gene>
<dbReference type="RefSeq" id="WP_100759872.1">
    <property type="nucleotide sequence ID" value="NZ_NPDT01000008.1"/>
</dbReference>
<reference evidence="2 3" key="1">
    <citation type="submission" date="2017-07" db="EMBL/GenBank/DDBJ databases">
        <title>Leptospira spp. isolated from tropical soils.</title>
        <authorList>
            <person name="Thibeaux R."/>
            <person name="Iraola G."/>
            <person name="Ferres I."/>
            <person name="Bierque E."/>
            <person name="Girault D."/>
            <person name="Soupe-Gilbert M.-E."/>
            <person name="Picardeau M."/>
            <person name="Goarant C."/>
        </authorList>
    </citation>
    <scope>NUCLEOTIDE SEQUENCE [LARGE SCALE GENOMIC DNA]</scope>
    <source>
        <strain evidence="2 3">FH2-C-A2</strain>
    </source>
</reference>
<evidence type="ECO:0000313" key="2">
    <source>
        <dbReference type="EMBL" id="PJZ64726.1"/>
    </source>
</evidence>
<dbReference type="Proteomes" id="UP000231912">
    <property type="component" value="Unassembled WGS sequence"/>
</dbReference>
<accession>A0A2M9Z8I4</accession>
<proteinExistence type="predicted"/>
<name>A0A2M9Z8I4_9LEPT</name>
<organism evidence="2 3">
    <name type="scientific">Leptospira wolffii</name>
    <dbReference type="NCBI Taxonomy" id="409998"/>
    <lineage>
        <taxon>Bacteria</taxon>
        <taxon>Pseudomonadati</taxon>
        <taxon>Spirochaetota</taxon>
        <taxon>Spirochaetia</taxon>
        <taxon>Leptospirales</taxon>
        <taxon>Leptospiraceae</taxon>
        <taxon>Leptospira</taxon>
    </lineage>
</organism>
<dbReference type="Gene3D" id="2.60.40.10">
    <property type="entry name" value="Immunoglobulins"/>
    <property type="match status" value="4"/>
</dbReference>